<keyword evidence="3" id="KW-1185">Reference proteome</keyword>
<keyword evidence="1" id="KW-0812">Transmembrane</keyword>
<accession>A0ABP4EW80</accession>
<feature type="transmembrane region" description="Helical" evidence="1">
    <location>
        <begin position="35"/>
        <end position="55"/>
    </location>
</feature>
<reference evidence="3" key="1">
    <citation type="journal article" date="2019" name="Int. J. Syst. Evol. Microbiol.">
        <title>The Global Catalogue of Microorganisms (GCM) 10K type strain sequencing project: providing services to taxonomists for standard genome sequencing and annotation.</title>
        <authorList>
            <consortium name="The Broad Institute Genomics Platform"/>
            <consortium name="The Broad Institute Genome Sequencing Center for Infectious Disease"/>
            <person name="Wu L."/>
            <person name="Ma J."/>
        </authorList>
    </citation>
    <scope>NUCLEOTIDE SEQUENCE [LARGE SCALE GENOMIC DNA]</scope>
    <source>
        <strain evidence="3">JCM 11813</strain>
    </source>
</reference>
<dbReference type="Proteomes" id="UP001499979">
    <property type="component" value="Unassembled WGS sequence"/>
</dbReference>
<name>A0ABP4EW80_9ACTN</name>
<comment type="caution">
    <text evidence="2">The sequence shown here is derived from an EMBL/GenBank/DDBJ whole genome shotgun (WGS) entry which is preliminary data.</text>
</comment>
<evidence type="ECO:0000313" key="3">
    <source>
        <dbReference type="Proteomes" id="UP001499979"/>
    </source>
</evidence>
<evidence type="ECO:0000256" key="1">
    <source>
        <dbReference type="SAM" id="Phobius"/>
    </source>
</evidence>
<sequence length="81" mass="8234">MAAPDPVADRTGLWAVSLVIGVLVVWAATADLLGGEVGFTIAVALGAVAACLAWRDRITYDLVSNMGLVGVPLLIVGLSVT</sequence>
<protein>
    <submittedName>
        <fullName evidence="2">Uncharacterized protein</fullName>
    </submittedName>
</protein>
<evidence type="ECO:0000313" key="2">
    <source>
        <dbReference type="EMBL" id="GAA1129109.1"/>
    </source>
</evidence>
<feature type="transmembrane region" description="Helical" evidence="1">
    <location>
        <begin position="62"/>
        <end position="80"/>
    </location>
</feature>
<keyword evidence="1" id="KW-1133">Transmembrane helix</keyword>
<dbReference type="RefSeq" id="WP_343905535.1">
    <property type="nucleotide sequence ID" value="NZ_BAAAJE010000002.1"/>
</dbReference>
<gene>
    <name evidence="2" type="ORF">GCM10009606_06100</name>
</gene>
<keyword evidence="1" id="KW-0472">Membrane</keyword>
<dbReference type="EMBL" id="BAAAJE010000002">
    <property type="protein sequence ID" value="GAA1129109.1"/>
    <property type="molecule type" value="Genomic_DNA"/>
</dbReference>
<organism evidence="2 3">
    <name type="scientific">Nocardioides aquiterrae</name>
    <dbReference type="NCBI Taxonomy" id="203799"/>
    <lineage>
        <taxon>Bacteria</taxon>
        <taxon>Bacillati</taxon>
        <taxon>Actinomycetota</taxon>
        <taxon>Actinomycetes</taxon>
        <taxon>Propionibacteriales</taxon>
        <taxon>Nocardioidaceae</taxon>
        <taxon>Nocardioides</taxon>
    </lineage>
</organism>
<proteinExistence type="predicted"/>
<feature type="transmembrane region" description="Helical" evidence="1">
    <location>
        <begin position="12"/>
        <end position="29"/>
    </location>
</feature>